<evidence type="ECO:0000259" key="2">
    <source>
        <dbReference type="Pfam" id="PF07670"/>
    </source>
</evidence>
<evidence type="ECO:0000256" key="1">
    <source>
        <dbReference type="SAM" id="Phobius"/>
    </source>
</evidence>
<feature type="transmembrane region" description="Helical" evidence="1">
    <location>
        <begin position="89"/>
        <end position="107"/>
    </location>
</feature>
<dbReference type="RefSeq" id="WP_069655662.1">
    <property type="nucleotide sequence ID" value="NZ_MIJF01000001.1"/>
</dbReference>
<feature type="transmembrane region" description="Helical" evidence="1">
    <location>
        <begin position="259"/>
        <end position="282"/>
    </location>
</feature>
<feature type="transmembrane region" description="Helical" evidence="1">
    <location>
        <begin position="12"/>
        <end position="29"/>
    </location>
</feature>
<feature type="transmembrane region" description="Helical" evidence="1">
    <location>
        <begin position="337"/>
        <end position="358"/>
    </location>
</feature>
<feature type="domain" description="Nucleoside transporter/FeoB GTPase Gate" evidence="2">
    <location>
        <begin position="50"/>
        <end position="134"/>
    </location>
</feature>
<dbReference type="Pfam" id="PF07670">
    <property type="entry name" value="Gate"/>
    <property type="match status" value="1"/>
</dbReference>
<dbReference type="InterPro" id="IPR014226">
    <property type="entry name" value="Spore_IM_YlbJ"/>
</dbReference>
<sequence length="415" mass="46167">MNTLTNTRNNYIKTLAFGIIILMLAASIITYPDEAFKASLKGLKIWWEIIFPSLLPFLITSEILLGLGIVHFLGVLLEPLMKPLFNVKGVGAFVLAMGFASGYPMGAKLTSRLREQNLITKTEGERLVSFTSTSDPLFLFGAVAVGFFNDARLGALIAIIHYSSSIVIGFIMRYYKINKDREHNATMTEKNLDGNIIIKAFQAMHEARIKDGRKFGTLMGDAVMSSIETLQMIGGFIMIFSVVLTILTKLQITLLMSILISKILMILGISTDLSNSIIYGLFEVTLGAKSASEAASSIPMVQKIAIVSAVSAWSGISVHAQIAAILQKTDIKYMPFLFARIIHVIIAFLFAGILWNYLNLEYLSGSLPVFLFQTPAHPPFSIWLTYTYIISYSIIFLSIMLLLAMLMYFYRKRLN</sequence>
<keyword evidence="1" id="KW-0812">Transmembrane</keyword>
<feature type="transmembrane region" description="Helical" evidence="1">
    <location>
        <begin position="389"/>
        <end position="410"/>
    </location>
</feature>
<dbReference type="Proteomes" id="UP000243739">
    <property type="component" value="Unassembled WGS sequence"/>
</dbReference>
<feature type="transmembrane region" description="Helical" evidence="1">
    <location>
        <begin position="49"/>
        <end position="77"/>
    </location>
</feature>
<evidence type="ECO:0000313" key="4">
    <source>
        <dbReference type="Proteomes" id="UP000243739"/>
    </source>
</evidence>
<name>A0A1D2YX89_9BACI</name>
<keyword evidence="1" id="KW-1133">Transmembrane helix</keyword>
<reference evidence="3 4" key="1">
    <citation type="submission" date="2016-09" db="EMBL/GenBank/DDBJ databases">
        <title>Draft genome sequence for the type strain of Vulcanibacillus modesticaldus BR, a strictly anaerobic, moderately thermophilic, and nitrate-reducing bacterium from deep sea-hydrothermal vents of the Mid-Atlantic Ridge.</title>
        <authorList>
            <person name="Abin C.A."/>
            <person name="Hollibaugh J.T."/>
        </authorList>
    </citation>
    <scope>NUCLEOTIDE SEQUENCE [LARGE SCALE GENOMIC DNA]</scope>
    <source>
        <strain evidence="3 4">BR</strain>
    </source>
</reference>
<evidence type="ECO:0000313" key="3">
    <source>
        <dbReference type="EMBL" id="OEG00349.1"/>
    </source>
</evidence>
<keyword evidence="1" id="KW-0472">Membrane</keyword>
<dbReference type="EMBL" id="MIJF01000001">
    <property type="protein sequence ID" value="OEG00349.1"/>
    <property type="molecule type" value="Genomic_DNA"/>
</dbReference>
<organism evidence="3 4">
    <name type="scientific">Vulcanibacillus modesticaldus</name>
    <dbReference type="NCBI Taxonomy" id="337097"/>
    <lineage>
        <taxon>Bacteria</taxon>
        <taxon>Bacillati</taxon>
        <taxon>Bacillota</taxon>
        <taxon>Bacilli</taxon>
        <taxon>Bacillales</taxon>
        <taxon>Bacillaceae</taxon>
        <taxon>Vulcanibacillus</taxon>
    </lineage>
</organism>
<dbReference type="InterPro" id="IPR011642">
    <property type="entry name" value="Gate_dom"/>
</dbReference>
<feature type="transmembrane region" description="Helical" evidence="1">
    <location>
        <begin position="229"/>
        <end position="247"/>
    </location>
</feature>
<accession>A0A1D2YX89</accession>
<comment type="caution">
    <text evidence="3">The sequence shown here is derived from an EMBL/GenBank/DDBJ whole genome shotgun (WGS) entry which is preliminary data.</text>
</comment>
<dbReference type="STRING" id="337097.BHF71_00110"/>
<dbReference type="OrthoDB" id="1645614at2"/>
<feature type="transmembrane region" description="Helical" evidence="1">
    <location>
        <begin position="155"/>
        <end position="175"/>
    </location>
</feature>
<keyword evidence="4" id="KW-1185">Reference proteome</keyword>
<gene>
    <name evidence="3" type="ORF">BHF71_00110</name>
</gene>
<feature type="transmembrane region" description="Helical" evidence="1">
    <location>
        <begin position="302"/>
        <end position="325"/>
    </location>
</feature>
<dbReference type="NCBIfam" id="TIGR02871">
    <property type="entry name" value="spore_ylbJ"/>
    <property type="match status" value="1"/>
</dbReference>
<feature type="transmembrane region" description="Helical" evidence="1">
    <location>
        <begin position="127"/>
        <end position="148"/>
    </location>
</feature>
<proteinExistence type="predicted"/>
<protein>
    <submittedName>
        <fullName evidence="3">Sporulation integral membrane protein YlbJ</fullName>
    </submittedName>
</protein>
<dbReference type="AlphaFoldDB" id="A0A1D2YX89"/>